<accession>A0A1F7S9T8</accession>
<proteinExistence type="predicted"/>
<evidence type="ECO:0000256" key="2">
    <source>
        <dbReference type="ARBA" id="ARBA00022475"/>
    </source>
</evidence>
<feature type="domain" description="Polysaccharide chain length determinant N-terminal" evidence="7">
    <location>
        <begin position="12"/>
        <end position="57"/>
    </location>
</feature>
<dbReference type="GO" id="GO:0004713">
    <property type="term" value="F:protein tyrosine kinase activity"/>
    <property type="evidence" value="ECO:0007669"/>
    <property type="project" value="TreeGrafter"/>
</dbReference>
<dbReference type="InterPro" id="IPR050445">
    <property type="entry name" value="Bact_polysacc_biosynth/exp"/>
</dbReference>
<comment type="subcellular location">
    <subcellularLocation>
        <location evidence="1">Cell membrane</location>
        <topology evidence="1">Multi-pass membrane protein</topology>
    </subcellularLocation>
</comment>
<comment type="caution">
    <text evidence="8">The sequence shown here is derived from an EMBL/GenBank/DDBJ whole genome shotgun (WGS) entry which is preliminary data.</text>
</comment>
<keyword evidence="5 6" id="KW-0472">Membrane</keyword>
<evidence type="ECO:0000256" key="1">
    <source>
        <dbReference type="ARBA" id="ARBA00004651"/>
    </source>
</evidence>
<evidence type="ECO:0000256" key="3">
    <source>
        <dbReference type="ARBA" id="ARBA00022692"/>
    </source>
</evidence>
<keyword evidence="2" id="KW-1003">Cell membrane</keyword>
<sequence>MQQDKQDTQVAVLTIFEILRERKVFIFFASLVGLAAALIFSFIVPPTYETSANIDVGKVWGLILEAPQEICETILSEAFLMKVIEMNKLMKTPGELKRKIEVEPTKDVQKRVLGIIKLSVKGNTPEECVQLITSIISLIQKDHAQMFDEWMAINFQYQKELETKITKLKEEIAELQTIQMSRLKNPGKSANPILHLEGYIEERETSYLDLLEEFHKANSNNHSRFYSRKTAIRYPPPKPVKPVAPKITLNAMGGLLVGFFCALAWAAYKKYVI</sequence>
<dbReference type="AlphaFoldDB" id="A0A1F7S9T8"/>
<evidence type="ECO:0000256" key="6">
    <source>
        <dbReference type="SAM" id="Phobius"/>
    </source>
</evidence>
<dbReference type="GO" id="GO:0005886">
    <property type="term" value="C:plasma membrane"/>
    <property type="evidence" value="ECO:0007669"/>
    <property type="project" value="UniProtKB-SubCell"/>
</dbReference>
<feature type="transmembrane region" description="Helical" evidence="6">
    <location>
        <begin position="24"/>
        <end position="44"/>
    </location>
</feature>
<dbReference type="PANTHER" id="PTHR32309:SF13">
    <property type="entry name" value="FERRIC ENTEROBACTIN TRANSPORT PROTEIN FEPE"/>
    <property type="match status" value="1"/>
</dbReference>
<evidence type="ECO:0000313" key="9">
    <source>
        <dbReference type="Proteomes" id="UP000179266"/>
    </source>
</evidence>
<organism evidence="8 9">
    <name type="scientific">Candidatus Schekmanbacteria bacterium RBG_13_48_7</name>
    <dbReference type="NCBI Taxonomy" id="1817878"/>
    <lineage>
        <taxon>Bacteria</taxon>
        <taxon>Candidatus Schekmaniibacteriota</taxon>
    </lineage>
</organism>
<dbReference type="InterPro" id="IPR003856">
    <property type="entry name" value="LPS_length_determ_N"/>
</dbReference>
<dbReference type="EMBL" id="MGDD01000001">
    <property type="protein sequence ID" value="OGL50539.1"/>
    <property type="molecule type" value="Genomic_DNA"/>
</dbReference>
<reference evidence="8 9" key="1">
    <citation type="journal article" date="2016" name="Nat. Commun.">
        <title>Thousands of microbial genomes shed light on interconnected biogeochemical processes in an aquifer system.</title>
        <authorList>
            <person name="Anantharaman K."/>
            <person name="Brown C.T."/>
            <person name="Hug L.A."/>
            <person name="Sharon I."/>
            <person name="Castelle C.J."/>
            <person name="Probst A.J."/>
            <person name="Thomas B.C."/>
            <person name="Singh A."/>
            <person name="Wilkins M.J."/>
            <person name="Karaoz U."/>
            <person name="Brodie E.L."/>
            <person name="Williams K.H."/>
            <person name="Hubbard S.S."/>
            <person name="Banfield J.F."/>
        </authorList>
    </citation>
    <scope>NUCLEOTIDE SEQUENCE [LARGE SCALE GENOMIC DNA]</scope>
</reference>
<evidence type="ECO:0000259" key="7">
    <source>
        <dbReference type="Pfam" id="PF02706"/>
    </source>
</evidence>
<gene>
    <name evidence="8" type="ORF">A2161_06495</name>
</gene>
<evidence type="ECO:0000313" key="8">
    <source>
        <dbReference type="EMBL" id="OGL50539.1"/>
    </source>
</evidence>
<keyword evidence="4 6" id="KW-1133">Transmembrane helix</keyword>
<dbReference type="Proteomes" id="UP000179266">
    <property type="component" value="Unassembled WGS sequence"/>
</dbReference>
<name>A0A1F7S9T8_9BACT</name>
<evidence type="ECO:0000256" key="5">
    <source>
        <dbReference type="ARBA" id="ARBA00023136"/>
    </source>
</evidence>
<dbReference type="PANTHER" id="PTHR32309">
    <property type="entry name" value="TYROSINE-PROTEIN KINASE"/>
    <property type="match status" value="1"/>
</dbReference>
<feature type="transmembrane region" description="Helical" evidence="6">
    <location>
        <begin position="247"/>
        <end position="268"/>
    </location>
</feature>
<dbReference type="Pfam" id="PF02706">
    <property type="entry name" value="Wzz"/>
    <property type="match status" value="1"/>
</dbReference>
<protein>
    <recommendedName>
        <fullName evidence="7">Polysaccharide chain length determinant N-terminal domain-containing protein</fullName>
    </recommendedName>
</protein>
<evidence type="ECO:0000256" key="4">
    <source>
        <dbReference type="ARBA" id="ARBA00022989"/>
    </source>
</evidence>
<keyword evidence="3 6" id="KW-0812">Transmembrane</keyword>